<evidence type="ECO:0000313" key="2">
    <source>
        <dbReference type="EMBL" id="TXT13198.1"/>
    </source>
</evidence>
<dbReference type="Pfam" id="PF00581">
    <property type="entry name" value="Rhodanese"/>
    <property type="match status" value="1"/>
</dbReference>
<dbReference type="PANTHER" id="PTHR44086:SF10">
    <property type="entry name" value="THIOSULFATE SULFURTRANSFERASE_RHODANESE-LIKE DOMAIN-CONTAINING PROTEIN 3"/>
    <property type="match status" value="1"/>
</dbReference>
<dbReference type="InterPro" id="IPR001763">
    <property type="entry name" value="Rhodanese-like_dom"/>
</dbReference>
<accession>A0A7D8V419</accession>
<dbReference type="GO" id="GO:0004792">
    <property type="term" value="F:thiosulfate-cyanide sulfurtransferase activity"/>
    <property type="evidence" value="ECO:0007669"/>
    <property type="project" value="TreeGrafter"/>
</dbReference>
<dbReference type="PANTHER" id="PTHR44086">
    <property type="entry name" value="THIOSULFATE SULFURTRANSFERASE RDL2, MITOCHONDRIAL-RELATED"/>
    <property type="match status" value="1"/>
</dbReference>
<dbReference type="InterPro" id="IPR036873">
    <property type="entry name" value="Rhodanese-like_dom_sf"/>
</dbReference>
<dbReference type="SUPFAM" id="SSF52821">
    <property type="entry name" value="Rhodanese/Cell cycle control phosphatase"/>
    <property type="match status" value="1"/>
</dbReference>
<evidence type="ECO:0000313" key="3">
    <source>
        <dbReference type="Proteomes" id="UP000473826"/>
    </source>
</evidence>
<comment type="caution">
    <text evidence="2">The sequence shown here is derived from an EMBL/GenBank/DDBJ whole genome shotgun (WGS) entry which is preliminary data.</text>
</comment>
<dbReference type="Gene3D" id="3.40.250.10">
    <property type="entry name" value="Rhodanese-like domain"/>
    <property type="match status" value="1"/>
</dbReference>
<keyword evidence="3" id="KW-1185">Reference proteome</keyword>
<dbReference type="Proteomes" id="UP000473826">
    <property type="component" value="Unassembled WGS sequence"/>
</dbReference>
<dbReference type="SMART" id="SM00450">
    <property type="entry name" value="RHOD"/>
    <property type="match status" value="1"/>
</dbReference>
<gene>
    <name evidence="2" type="ORF">VHUM_01599</name>
</gene>
<dbReference type="OrthoDB" id="566238at2759"/>
<sequence length="183" mass="20303">MRRAAAVSETTLNVARSRASPALLRASPVPLARVSTPAAATPRNHFCSTPVIFKAKRDAWASNPVIGYDEVKKLAEQPNDNVLLIDTREPDEVINGTIPSAVILPLSRLEAALSPKFNPGDFQREFAFAKPLPEQNMVFFCRSGRRSGLACELAEREGYPNVRNYVGSYLEWEDKSKKEGDDW</sequence>
<proteinExistence type="predicted"/>
<dbReference type="PROSITE" id="PS50206">
    <property type="entry name" value="RHODANESE_3"/>
    <property type="match status" value="1"/>
</dbReference>
<reference evidence="2 3" key="1">
    <citation type="journal article" date="2019" name="PLoS Genet.">
        <title>Convergent evolution of linked mating-type loci in basidiomycete fungi.</title>
        <authorList>
            <person name="Sun S."/>
            <person name="Coelho M.A."/>
            <person name="Heitman J."/>
            <person name="Nowrousian M."/>
        </authorList>
    </citation>
    <scope>NUCLEOTIDE SEQUENCE [LARGE SCALE GENOMIC DNA]</scope>
    <source>
        <strain evidence="2 3">CBS 4282</strain>
    </source>
</reference>
<name>A0A7D8V419_VANHU</name>
<dbReference type="EMBL" id="QKWK01000003">
    <property type="protein sequence ID" value="TXT13198.1"/>
    <property type="molecule type" value="Genomic_DNA"/>
</dbReference>
<feature type="domain" description="Rhodanese" evidence="1">
    <location>
        <begin position="78"/>
        <end position="177"/>
    </location>
</feature>
<dbReference type="GO" id="GO:0005739">
    <property type="term" value="C:mitochondrion"/>
    <property type="evidence" value="ECO:0007669"/>
    <property type="project" value="TreeGrafter"/>
</dbReference>
<protein>
    <recommendedName>
        <fullName evidence="1">Rhodanese domain-containing protein</fullName>
    </recommendedName>
</protein>
<dbReference type="AlphaFoldDB" id="A0A7D8V419"/>
<evidence type="ECO:0000259" key="1">
    <source>
        <dbReference type="PROSITE" id="PS50206"/>
    </source>
</evidence>
<organism evidence="2 3">
    <name type="scientific">Vanrija humicola</name>
    <name type="common">Yeast</name>
    <name type="synonym">Cryptococcus humicola</name>
    <dbReference type="NCBI Taxonomy" id="5417"/>
    <lineage>
        <taxon>Eukaryota</taxon>
        <taxon>Fungi</taxon>
        <taxon>Dikarya</taxon>
        <taxon>Basidiomycota</taxon>
        <taxon>Agaricomycotina</taxon>
        <taxon>Tremellomycetes</taxon>
        <taxon>Trichosporonales</taxon>
        <taxon>Trichosporonaceae</taxon>
        <taxon>Vanrija</taxon>
    </lineage>
</organism>